<reference evidence="1" key="1">
    <citation type="journal article" date="2015" name="Nature">
        <title>Complex archaea that bridge the gap between prokaryotes and eukaryotes.</title>
        <authorList>
            <person name="Spang A."/>
            <person name="Saw J.H."/>
            <person name="Jorgensen S.L."/>
            <person name="Zaremba-Niedzwiedzka K."/>
            <person name="Martijn J."/>
            <person name="Lind A.E."/>
            <person name="van Eijk R."/>
            <person name="Schleper C."/>
            <person name="Guy L."/>
            <person name="Ettema T.J."/>
        </authorList>
    </citation>
    <scope>NUCLEOTIDE SEQUENCE</scope>
</reference>
<accession>A0A0F8ZYG8</accession>
<dbReference type="AlphaFoldDB" id="A0A0F8ZYG8"/>
<sequence length="156" mass="18257">MHDPEILAFDIKNPFLPAHTFNGKFSYRESLIYIWHVDPQTRGDDTCGWSRPRLTDKELEEIRKIVGFEAKHIYDPGDGGKLVGKGNTLEAVFFIMKSVAWQVWRKELKPRHALLAMDLSLNPFDSFEASFRKGQVYDDYDIERTFFFIAMSYLRT</sequence>
<name>A0A0F8ZYG8_9ZZZZ</name>
<feature type="non-terminal residue" evidence="1">
    <location>
        <position position="156"/>
    </location>
</feature>
<proteinExistence type="predicted"/>
<organism evidence="1">
    <name type="scientific">marine sediment metagenome</name>
    <dbReference type="NCBI Taxonomy" id="412755"/>
    <lineage>
        <taxon>unclassified sequences</taxon>
        <taxon>metagenomes</taxon>
        <taxon>ecological metagenomes</taxon>
    </lineage>
</organism>
<gene>
    <name evidence="1" type="ORF">LCGC14_2638280</name>
</gene>
<dbReference type="EMBL" id="LAZR01045432">
    <property type="protein sequence ID" value="KKK98883.1"/>
    <property type="molecule type" value="Genomic_DNA"/>
</dbReference>
<evidence type="ECO:0000313" key="1">
    <source>
        <dbReference type="EMBL" id="KKK98883.1"/>
    </source>
</evidence>
<protein>
    <submittedName>
        <fullName evidence="1">Uncharacterized protein</fullName>
    </submittedName>
</protein>
<comment type="caution">
    <text evidence="1">The sequence shown here is derived from an EMBL/GenBank/DDBJ whole genome shotgun (WGS) entry which is preliminary data.</text>
</comment>